<dbReference type="AlphaFoldDB" id="A0A1H2EHE2"/>
<dbReference type="InterPro" id="IPR002925">
    <property type="entry name" value="Dienelactn_hydro"/>
</dbReference>
<dbReference type="Gene3D" id="3.40.50.1820">
    <property type="entry name" value="alpha/beta hydrolase"/>
    <property type="match status" value="1"/>
</dbReference>
<dbReference type="STRING" id="364197.SAMN05216296_0781"/>
<dbReference type="EMBL" id="LT629785">
    <property type="protein sequence ID" value="SDT94474.1"/>
    <property type="molecule type" value="Genomic_DNA"/>
</dbReference>
<accession>A0A1H2EHE2</accession>
<evidence type="ECO:0000259" key="1">
    <source>
        <dbReference type="Pfam" id="PF01738"/>
    </source>
</evidence>
<dbReference type="SUPFAM" id="SSF53474">
    <property type="entry name" value="alpha/beta-Hydrolases"/>
    <property type="match status" value="1"/>
</dbReference>
<proteinExistence type="predicted"/>
<keyword evidence="2" id="KW-0378">Hydrolase</keyword>
<dbReference type="GO" id="GO:0016787">
    <property type="term" value="F:hydrolase activity"/>
    <property type="evidence" value="ECO:0007669"/>
    <property type="project" value="UniProtKB-KW"/>
</dbReference>
<name>A0A1H2EHE2_9PSED</name>
<organism evidence="2 3">
    <name type="scientific">Pseudomonas pohangensis</name>
    <dbReference type="NCBI Taxonomy" id="364197"/>
    <lineage>
        <taxon>Bacteria</taxon>
        <taxon>Pseudomonadati</taxon>
        <taxon>Pseudomonadota</taxon>
        <taxon>Gammaproteobacteria</taxon>
        <taxon>Pseudomonadales</taxon>
        <taxon>Pseudomonadaceae</taxon>
        <taxon>Pseudomonas</taxon>
    </lineage>
</organism>
<feature type="domain" description="Dienelactone hydrolase" evidence="1">
    <location>
        <begin position="25"/>
        <end position="153"/>
    </location>
</feature>
<gene>
    <name evidence="2" type="ORF">SAMN05216296_0781</name>
</gene>
<evidence type="ECO:0000313" key="3">
    <source>
        <dbReference type="Proteomes" id="UP000243232"/>
    </source>
</evidence>
<evidence type="ECO:0000313" key="2">
    <source>
        <dbReference type="EMBL" id="SDT94474.1"/>
    </source>
</evidence>
<sequence length="271" mass="29592">MAITDKRLDNWQQFRFEDGEFAFPVYKQVPPGVDNPPAIVVMHEVPGIYPAVIDFAERLLSEGYCVYMPSLLGEPGKDFSIPYVLGSISKACISREFQVLALKQASPITNALRALCRHAHKECGGVGVGAIGMCLTGNFALALMVDESVMAPVLSQPSLPFPVSAQHKRDLHVSDAQLQCIKQRVAAGDVKVLGLRFSHDRSSPPERFERLREELGSGFEGIEIDSGPGNPDGIPRTAHSVVTRDLVDTDGHPTQAALQRLLGFFDEQLRG</sequence>
<keyword evidence="3" id="KW-1185">Reference proteome</keyword>
<dbReference type="RefSeq" id="WP_090193183.1">
    <property type="nucleotide sequence ID" value="NZ_LT629785.1"/>
</dbReference>
<dbReference type="Proteomes" id="UP000243232">
    <property type="component" value="Chromosome I"/>
</dbReference>
<dbReference type="Pfam" id="PF01738">
    <property type="entry name" value="DLH"/>
    <property type="match status" value="1"/>
</dbReference>
<dbReference type="OrthoDB" id="9782215at2"/>
<reference evidence="3" key="1">
    <citation type="submission" date="2016-10" db="EMBL/GenBank/DDBJ databases">
        <authorList>
            <person name="Varghese N."/>
            <person name="Submissions S."/>
        </authorList>
    </citation>
    <scope>NUCLEOTIDE SEQUENCE [LARGE SCALE GENOMIC DNA]</scope>
    <source>
        <strain evidence="3">DSM 17875</strain>
    </source>
</reference>
<dbReference type="InterPro" id="IPR029058">
    <property type="entry name" value="AB_hydrolase_fold"/>
</dbReference>
<protein>
    <submittedName>
        <fullName evidence="2">Dienelactone hydrolase</fullName>
    </submittedName>
</protein>